<dbReference type="RefSeq" id="WP_133363994.1">
    <property type="nucleotide sequence ID" value="NZ_CP037940.1"/>
</dbReference>
<reference evidence="2" key="1">
    <citation type="submission" date="2019-03" db="EMBL/GenBank/DDBJ databases">
        <title>Weissella sp. 26KH-42 Genome sequencing.</title>
        <authorList>
            <person name="Heo J."/>
            <person name="Kim S.-J."/>
            <person name="Kim J.-S."/>
            <person name="Hong S.-B."/>
            <person name="Kwon S.-W."/>
        </authorList>
    </citation>
    <scope>NUCLEOTIDE SEQUENCE [LARGE SCALE GENOMIC DNA]</scope>
    <source>
        <strain evidence="2">26KH-42</strain>
    </source>
</reference>
<dbReference type="Proteomes" id="UP000292886">
    <property type="component" value="Chromosome"/>
</dbReference>
<accession>A0A4P6YW07</accession>
<evidence type="ECO:0000313" key="1">
    <source>
        <dbReference type="EMBL" id="QBO36917.1"/>
    </source>
</evidence>
<dbReference type="KEGG" id="wei:EQG49_10915"/>
<dbReference type="OrthoDB" id="2325119at2"/>
<name>A0A4P6YW07_9LACO</name>
<dbReference type="EMBL" id="CP037940">
    <property type="protein sequence ID" value="QBO36917.1"/>
    <property type="molecule type" value="Genomic_DNA"/>
</dbReference>
<organism evidence="1 2">
    <name type="scientific">Periweissella cryptocerci</name>
    <dbReference type="NCBI Taxonomy" id="2506420"/>
    <lineage>
        <taxon>Bacteria</taxon>
        <taxon>Bacillati</taxon>
        <taxon>Bacillota</taxon>
        <taxon>Bacilli</taxon>
        <taxon>Lactobacillales</taxon>
        <taxon>Lactobacillaceae</taxon>
        <taxon>Periweissella</taxon>
    </lineage>
</organism>
<keyword evidence="2" id="KW-1185">Reference proteome</keyword>
<sequence length="109" mass="12310">MVPDISSSLANLVNTTQHHYAHIAAGHDFIRAWAIQFELVYTDFREVIRDLPADQVPAFTQAYQAVFSYEWEFVAGGLAGFQAKYPTKADLESYKKAVDDLVELAEKLQ</sequence>
<evidence type="ECO:0000313" key="2">
    <source>
        <dbReference type="Proteomes" id="UP000292886"/>
    </source>
</evidence>
<proteinExistence type="predicted"/>
<gene>
    <name evidence="1" type="ORF">EQG49_10915</name>
</gene>
<dbReference type="AlphaFoldDB" id="A0A4P6YW07"/>
<protein>
    <submittedName>
        <fullName evidence="1">Uncharacterized protein</fullName>
    </submittedName>
</protein>